<reference evidence="1" key="2">
    <citation type="journal article" date="2015" name="Fish Shellfish Immunol.">
        <title>Early steps in the European eel (Anguilla anguilla)-Vibrio vulnificus interaction in the gills: Role of the RtxA13 toxin.</title>
        <authorList>
            <person name="Callol A."/>
            <person name="Pajuelo D."/>
            <person name="Ebbesson L."/>
            <person name="Teles M."/>
            <person name="MacKenzie S."/>
            <person name="Amaro C."/>
        </authorList>
    </citation>
    <scope>NUCLEOTIDE SEQUENCE</scope>
</reference>
<dbReference type="AlphaFoldDB" id="A0A0E9XBI0"/>
<dbReference type="EMBL" id="GBXM01009534">
    <property type="protein sequence ID" value="JAH99043.1"/>
    <property type="molecule type" value="Transcribed_RNA"/>
</dbReference>
<evidence type="ECO:0000313" key="1">
    <source>
        <dbReference type="EMBL" id="JAH99043.1"/>
    </source>
</evidence>
<protein>
    <submittedName>
        <fullName evidence="1">Uncharacterized protein</fullName>
    </submittedName>
</protein>
<reference evidence="1" key="1">
    <citation type="submission" date="2014-11" db="EMBL/GenBank/DDBJ databases">
        <authorList>
            <person name="Amaro Gonzalez C."/>
        </authorList>
    </citation>
    <scope>NUCLEOTIDE SEQUENCE</scope>
</reference>
<name>A0A0E9XBI0_ANGAN</name>
<proteinExistence type="predicted"/>
<organism evidence="1">
    <name type="scientific">Anguilla anguilla</name>
    <name type="common">European freshwater eel</name>
    <name type="synonym">Muraena anguilla</name>
    <dbReference type="NCBI Taxonomy" id="7936"/>
    <lineage>
        <taxon>Eukaryota</taxon>
        <taxon>Metazoa</taxon>
        <taxon>Chordata</taxon>
        <taxon>Craniata</taxon>
        <taxon>Vertebrata</taxon>
        <taxon>Euteleostomi</taxon>
        <taxon>Actinopterygii</taxon>
        <taxon>Neopterygii</taxon>
        <taxon>Teleostei</taxon>
        <taxon>Anguilliformes</taxon>
        <taxon>Anguillidae</taxon>
        <taxon>Anguilla</taxon>
    </lineage>
</organism>
<accession>A0A0E9XBI0</accession>
<sequence length="63" mass="7653">MLETRAGQYMHFNYRVTFRRERMKPLQTFTLLTHKLPRYQSSINHSLARDCCTVDQWFAICLK</sequence>